<keyword evidence="2" id="KW-1185">Reference proteome</keyword>
<dbReference type="PANTHER" id="PTHR34153">
    <property type="entry name" value="SI:CH211-262H13.3-RELATED-RELATED"/>
    <property type="match status" value="1"/>
</dbReference>
<evidence type="ECO:0000259" key="1">
    <source>
        <dbReference type="Pfam" id="PF16064"/>
    </source>
</evidence>
<organism evidence="2 3">
    <name type="scientific">Hydra vulgaris</name>
    <name type="common">Hydra</name>
    <name type="synonym">Hydra attenuata</name>
    <dbReference type="NCBI Taxonomy" id="6087"/>
    <lineage>
        <taxon>Eukaryota</taxon>
        <taxon>Metazoa</taxon>
        <taxon>Cnidaria</taxon>
        <taxon>Hydrozoa</taxon>
        <taxon>Hydroidolina</taxon>
        <taxon>Anthoathecata</taxon>
        <taxon>Aplanulata</taxon>
        <taxon>Hydridae</taxon>
        <taxon>Hydra</taxon>
    </lineage>
</organism>
<feature type="domain" description="DUF4806" evidence="1">
    <location>
        <begin position="156"/>
        <end position="224"/>
    </location>
</feature>
<dbReference type="GeneID" id="136082471"/>
<dbReference type="InterPro" id="IPR032071">
    <property type="entry name" value="DUF4806"/>
</dbReference>
<protein>
    <submittedName>
        <fullName evidence="3">Uncharacterized protein LOC136082471 isoform X2</fullName>
    </submittedName>
</protein>
<accession>A0ABM4C8G8</accession>
<evidence type="ECO:0000313" key="3">
    <source>
        <dbReference type="RefSeq" id="XP_065657922.1"/>
    </source>
</evidence>
<dbReference type="Proteomes" id="UP001652625">
    <property type="component" value="Chromosome 07"/>
</dbReference>
<proteinExistence type="predicted"/>
<gene>
    <name evidence="3" type="primary">LOC136082471</name>
</gene>
<reference evidence="3" key="1">
    <citation type="submission" date="2025-08" db="UniProtKB">
        <authorList>
            <consortium name="RefSeq"/>
        </authorList>
    </citation>
    <scope>IDENTIFICATION</scope>
</reference>
<dbReference type="RefSeq" id="XP_065657922.1">
    <property type="nucleotide sequence ID" value="XM_065801850.1"/>
</dbReference>
<dbReference type="PANTHER" id="PTHR34153:SF2">
    <property type="entry name" value="SI:CH211-262H13.3-RELATED"/>
    <property type="match status" value="1"/>
</dbReference>
<name>A0ABM4C8G8_HYDVU</name>
<dbReference type="Pfam" id="PF16064">
    <property type="entry name" value="DUF4806"/>
    <property type="match status" value="1"/>
</dbReference>
<sequence>MWKRAVWQEDLQEEEGVIPSNWIENKTVYWPPGTKALNAMKARQNPEKNWLKFPLIKVKFSSGSIIKDLNEVSMHLTSSSSSIKSREPKLDMYGKNLNSPCQKFFQEDISSLFAQDIEFQKRVLYLLTDIRSELQNPNRVTESASNSEFISQIKFISTDMELTEADKALNDEKVRSLWVNQLQLIGGTSLKDRIHKIMLRIFSNNFMTSRNMKGKGGKICFKNTNLYGVVKASAIKYDGATETLINGILSDFLKYAPFRRGGGKEKKIV</sequence>
<evidence type="ECO:0000313" key="2">
    <source>
        <dbReference type="Proteomes" id="UP001652625"/>
    </source>
</evidence>